<dbReference type="Proteomes" id="UP000294914">
    <property type="component" value="Unassembled WGS sequence"/>
</dbReference>
<evidence type="ECO:0000256" key="1">
    <source>
        <dbReference type="SAM" id="MobiDB-lite"/>
    </source>
</evidence>
<proteinExistence type="predicted"/>
<sequence>MPRLAGGLCFFIALSICSDPAVGDTGAEIEALKQRIEALEQQRQTAQDEGLADKQRATQASEKDEETPVKLGGALRFNYFNGEHSDDLENRYGDTGLDLFRLNVNGEFDRLFFSAEYRFYRYMNTIHHGYVGYQLSDHSEIQGGITRVPFGLLPYGAHNFWFGVPYYLGLADDYDSGIKYQYSRDGWDTQLAFFKNAELGNAGDLERYSYDPVTTGATANQESNTVNARLTYTVNPQGSCSYELGLSGQAGQLYNADTAEDGDHWAAATHLDTHCGRWNFQLQAATYEYNPKNPAGVSTETITLGAFADSYEIAAKGHVYVANVAYNLPVNWPGIQLLTCYNDFSMLDKQINGFDDSYINTTGCLINAGPTYTYVDIIRGKNMPYIGTSDADNVLASGGGNRWETRFNINFGIYW</sequence>
<evidence type="ECO:0000313" key="3">
    <source>
        <dbReference type="Proteomes" id="UP000294914"/>
    </source>
</evidence>
<accession>A0A4R8IPA2</accession>
<feature type="region of interest" description="Disordered" evidence="1">
    <location>
        <begin position="43"/>
        <end position="66"/>
    </location>
</feature>
<dbReference type="EMBL" id="SOQX01000002">
    <property type="protein sequence ID" value="TDY02751.1"/>
    <property type="molecule type" value="Genomic_DNA"/>
</dbReference>
<evidence type="ECO:0000313" key="2">
    <source>
        <dbReference type="EMBL" id="TDY02751.1"/>
    </source>
</evidence>
<gene>
    <name evidence="2" type="ORF">EDC23_1132</name>
</gene>
<comment type="caution">
    <text evidence="2">The sequence shown here is derived from an EMBL/GenBank/DDBJ whole genome shotgun (WGS) entry which is preliminary data.</text>
</comment>
<dbReference type="SUPFAM" id="SSF56935">
    <property type="entry name" value="Porins"/>
    <property type="match status" value="1"/>
</dbReference>
<organism evidence="2 3">
    <name type="scientific">Thiohalophilus thiocyanatoxydans</name>
    <dbReference type="NCBI Taxonomy" id="381308"/>
    <lineage>
        <taxon>Bacteria</taxon>
        <taxon>Pseudomonadati</taxon>
        <taxon>Pseudomonadota</taxon>
        <taxon>Gammaproteobacteria</taxon>
        <taxon>Thiohalomonadales</taxon>
        <taxon>Thiohalophilaceae</taxon>
        <taxon>Thiohalophilus</taxon>
    </lineage>
</organism>
<reference evidence="2 3" key="1">
    <citation type="submission" date="2019-03" db="EMBL/GenBank/DDBJ databases">
        <title>Genomic Encyclopedia of Type Strains, Phase IV (KMG-IV): sequencing the most valuable type-strain genomes for metagenomic binning, comparative biology and taxonomic classification.</title>
        <authorList>
            <person name="Goeker M."/>
        </authorList>
    </citation>
    <scope>NUCLEOTIDE SEQUENCE [LARGE SCALE GENOMIC DNA]</scope>
    <source>
        <strain evidence="2 3">DSM 16326</strain>
    </source>
</reference>
<dbReference type="AlphaFoldDB" id="A0A4R8IPA2"/>
<protein>
    <recommendedName>
        <fullName evidence="4">Phosphate-selective porin O/P</fullName>
    </recommendedName>
</protein>
<name>A0A4R8IPA2_9GAMM</name>
<evidence type="ECO:0008006" key="4">
    <source>
        <dbReference type="Google" id="ProtNLM"/>
    </source>
</evidence>
<keyword evidence="3" id="KW-1185">Reference proteome</keyword>